<sequence length="126" mass="13991">MATKKSLREFAEQAMRVERLLDERGVPGNAGRVVCVLRAAERVIGVTQQEVIHQTGLRKDAISKLVASLVRAGLLSHERDGTNPRMKRLTLTEDGTDLLSSIRTAIQTPREKETVKPAVTLFDDQE</sequence>
<feature type="domain" description="HTH marR-type" evidence="1">
    <location>
        <begin position="1"/>
        <end position="126"/>
    </location>
</feature>
<dbReference type="PANTHER" id="PTHR33164">
    <property type="entry name" value="TRANSCRIPTIONAL REGULATOR, MARR FAMILY"/>
    <property type="match status" value="1"/>
</dbReference>
<accession>A0A7G8BE87</accession>
<dbReference type="AlphaFoldDB" id="A0A7G8BE87"/>
<dbReference type="SUPFAM" id="SSF46785">
    <property type="entry name" value="Winged helix' DNA-binding domain"/>
    <property type="match status" value="1"/>
</dbReference>
<organism evidence="2 3">
    <name type="scientific">Alloacidobacterium dinghuense</name>
    <dbReference type="NCBI Taxonomy" id="2763107"/>
    <lineage>
        <taxon>Bacteria</taxon>
        <taxon>Pseudomonadati</taxon>
        <taxon>Acidobacteriota</taxon>
        <taxon>Terriglobia</taxon>
        <taxon>Terriglobales</taxon>
        <taxon>Acidobacteriaceae</taxon>
        <taxon>Alloacidobacterium</taxon>
    </lineage>
</organism>
<evidence type="ECO:0000313" key="2">
    <source>
        <dbReference type="EMBL" id="QNI30857.1"/>
    </source>
</evidence>
<dbReference type="Gene3D" id="1.10.10.10">
    <property type="entry name" value="Winged helix-like DNA-binding domain superfamily/Winged helix DNA-binding domain"/>
    <property type="match status" value="1"/>
</dbReference>
<dbReference type="InterPro" id="IPR000835">
    <property type="entry name" value="HTH_MarR-typ"/>
</dbReference>
<keyword evidence="3" id="KW-1185">Reference proteome</keyword>
<dbReference type="PANTHER" id="PTHR33164:SF43">
    <property type="entry name" value="HTH-TYPE TRANSCRIPTIONAL REPRESSOR YETL"/>
    <property type="match status" value="1"/>
</dbReference>
<dbReference type="GO" id="GO:0003677">
    <property type="term" value="F:DNA binding"/>
    <property type="evidence" value="ECO:0007669"/>
    <property type="project" value="UniProtKB-KW"/>
</dbReference>
<dbReference type="GO" id="GO:0003700">
    <property type="term" value="F:DNA-binding transcription factor activity"/>
    <property type="evidence" value="ECO:0007669"/>
    <property type="project" value="InterPro"/>
</dbReference>
<protein>
    <submittedName>
        <fullName evidence="2">Winged helix DNA-binding protein</fullName>
    </submittedName>
</protein>
<proteinExistence type="predicted"/>
<dbReference type="InterPro" id="IPR036390">
    <property type="entry name" value="WH_DNA-bd_sf"/>
</dbReference>
<gene>
    <name evidence="2" type="ORF">H7849_17270</name>
</gene>
<dbReference type="InterPro" id="IPR039422">
    <property type="entry name" value="MarR/SlyA-like"/>
</dbReference>
<dbReference type="InterPro" id="IPR036388">
    <property type="entry name" value="WH-like_DNA-bd_sf"/>
</dbReference>
<dbReference type="KEGG" id="adin:H7849_17270"/>
<dbReference type="Proteomes" id="UP000515312">
    <property type="component" value="Chromosome"/>
</dbReference>
<reference evidence="2 3" key="1">
    <citation type="submission" date="2020-08" db="EMBL/GenBank/DDBJ databases">
        <title>Edaphobacter telluris sp. nov. and Acidobacterium dinghuensis sp. nov., two acidobacteria isolated from forest soil.</title>
        <authorList>
            <person name="Fu J."/>
            <person name="Qiu L."/>
        </authorList>
    </citation>
    <scope>NUCLEOTIDE SEQUENCE [LARGE SCALE GENOMIC DNA]</scope>
    <source>
        <strain evidence="2">4Y35</strain>
    </source>
</reference>
<dbReference type="PROSITE" id="PS50995">
    <property type="entry name" value="HTH_MARR_2"/>
    <property type="match status" value="1"/>
</dbReference>
<keyword evidence="2" id="KW-0238">DNA-binding</keyword>
<dbReference type="EMBL" id="CP060394">
    <property type="protein sequence ID" value="QNI30857.1"/>
    <property type="molecule type" value="Genomic_DNA"/>
</dbReference>
<evidence type="ECO:0000313" key="3">
    <source>
        <dbReference type="Proteomes" id="UP000515312"/>
    </source>
</evidence>
<dbReference type="RefSeq" id="WP_186741031.1">
    <property type="nucleotide sequence ID" value="NZ_CP060394.1"/>
</dbReference>
<dbReference type="GO" id="GO:0006950">
    <property type="term" value="P:response to stress"/>
    <property type="evidence" value="ECO:0007669"/>
    <property type="project" value="TreeGrafter"/>
</dbReference>
<dbReference type="Pfam" id="PF12802">
    <property type="entry name" value="MarR_2"/>
    <property type="match status" value="1"/>
</dbReference>
<evidence type="ECO:0000259" key="1">
    <source>
        <dbReference type="PROSITE" id="PS50995"/>
    </source>
</evidence>
<name>A0A7G8BE87_9BACT</name>